<dbReference type="GO" id="GO:0015074">
    <property type="term" value="P:DNA integration"/>
    <property type="evidence" value="ECO:0007669"/>
    <property type="project" value="InterPro"/>
</dbReference>
<dbReference type="Proteomes" id="UP000630135">
    <property type="component" value="Unassembled WGS sequence"/>
</dbReference>
<keyword evidence="1" id="KW-0233">DNA recombination</keyword>
<reference evidence="4" key="2">
    <citation type="journal article" date="2014" name="Int. J. Syst. Evol. Microbiol.">
        <title>Complete genome sequence of Corynebacterium casei LMG S-19264T (=DSM 44701T), isolated from a smear-ripened cheese.</title>
        <authorList>
            <consortium name="US DOE Joint Genome Institute (JGI-PGF)"/>
            <person name="Walter F."/>
            <person name="Albersmeier A."/>
            <person name="Kalinowski J."/>
            <person name="Ruckert C."/>
        </authorList>
    </citation>
    <scope>NUCLEOTIDE SEQUENCE</scope>
    <source>
        <strain evidence="4">CGMCC 1.8885</strain>
    </source>
</reference>
<evidence type="ECO:0000259" key="2">
    <source>
        <dbReference type="PROSITE" id="PS51898"/>
    </source>
</evidence>
<keyword evidence="6" id="KW-1185">Reference proteome</keyword>
<dbReference type="PANTHER" id="PTHR30349">
    <property type="entry name" value="PHAGE INTEGRASE-RELATED"/>
    <property type="match status" value="1"/>
</dbReference>
<evidence type="ECO:0000313" key="3">
    <source>
        <dbReference type="EMBL" id="GGI86223.1"/>
    </source>
</evidence>
<dbReference type="CDD" id="cd00397">
    <property type="entry name" value="DNA_BRE_C"/>
    <property type="match status" value="1"/>
</dbReference>
<dbReference type="Pfam" id="PF00589">
    <property type="entry name" value="Phage_integrase"/>
    <property type="match status" value="1"/>
</dbReference>
<sequence>MIAAEPRLRVGTIIPTRHLTHSRRRCPQRRLVHQAERHPADLLIRDLLVQENQRDLPQLQRRLIQVPQCPQPQFTPGLLALKGETGEQEVEEVQRVICGAALQILREGEQGGELDSRSLAAYFAAYPQWAASTRNRKQTTLERFCRWALQHELLDRDPTLHLERPSLPPAHPRGLRREEIERIFAVIPAEQARDALLFRLVFETGLRIGEALGAHVQDLDLTRGDEHLTVLGKGHRKRTVLLDDPKLVNALRRYLRTLGYAHGPLFQATKNGRGGPLSYQSVQERWQGYAGRAGVTCSLHQLRHSHATELVNGGVSLATIRKRLGHQHIQTTLRYAEVSDGTADAEVRRWRRGRR</sequence>
<evidence type="ECO:0000313" key="5">
    <source>
        <dbReference type="EMBL" id="GGP30969.1"/>
    </source>
</evidence>
<dbReference type="Gene3D" id="1.10.443.10">
    <property type="entry name" value="Intergrase catalytic core"/>
    <property type="match status" value="1"/>
</dbReference>
<organism evidence="4 7">
    <name type="scientific">Deinococcus wulumuqiensis</name>
    <dbReference type="NCBI Taxonomy" id="980427"/>
    <lineage>
        <taxon>Bacteria</taxon>
        <taxon>Thermotogati</taxon>
        <taxon>Deinococcota</taxon>
        <taxon>Deinococci</taxon>
        <taxon>Deinococcales</taxon>
        <taxon>Deinococcaceae</taxon>
        <taxon>Deinococcus</taxon>
    </lineage>
</organism>
<dbReference type="AlphaFoldDB" id="A0AAV4KA41"/>
<gene>
    <name evidence="5" type="ORF">GCM10008021_26200</name>
    <name evidence="3" type="ORF">GCM10010914_20720</name>
    <name evidence="4" type="ORF">GCM10010914_29930</name>
</gene>
<dbReference type="InterPro" id="IPR002104">
    <property type="entry name" value="Integrase_catalytic"/>
</dbReference>
<evidence type="ECO:0000313" key="4">
    <source>
        <dbReference type="EMBL" id="GGI93349.1"/>
    </source>
</evidence>
<reference evidence="6" key="3">
    <citation type="journal article" date="2019" name="Int. J. Syst. Evol. Microbiol.">
        <title>The Global Catalogue of Microorganisms (GCM) 10K type strain sequencing project: providing services to taxonomists for standard genome sequencing and annotation.</title>
        <authorList>
            <consortium name="The Broad Institute Genomics Platform"/>
            <consortium name="The Broad Institute Genome Sequencing Center for Infectious Disease"/>
            <person name="Wu L."/>
            <person name="Ma J."/>
        </authorList>
    </citation>
    <scope>NUCLEOTIDE SEQUENCE [LARGE SCALE GENOMIC DNA]</scope>
    <source>
        <strain evidence="6">CGMCC 1.8884</strain>
    </source>
</reference>
<dbReference type="Proteomes" id="UP000652720">
    <property type="component" value="Unassembled WGS sequence"/>
</dbReference>
<feature type="domain" description="Tyr recombinase" evidence="2">
    <location>
        <begin position="170"/>
        <end position="349"/>
    </location>
</feature>
<evidence type="ECO:0000313" key="7">
    <source>
        <dbReference type="Proteomes" id="UP000652720"/>
    </source>
</evidence>
<dbReference type="GO" id="GO:0003677">
    <property type="term" value="F:DNA binding"/>
    <property type="evidence" value="ECO:0007669"/>
    <property type="project" value="InterPro"/>
</dbReference>
<proteinExistence type="predicted"/>
<evidence type="ECO:0000256" key="1">
    <source>
        <dbReference type="ARBA" id="ARBA00023172"/>
    </source>
</evidence>
<dbReference type="EMBL" id="BMMA01000020">
    <property type="protein sequence ID" value="GGI86223.1"/>
    <property type="molecule type" value="Genomic_DNA"/>
</dbReference>
<dbReference type="SUPFAM" id="SSF56349">
    <property type="entry name" value="DNA breaking-rejoining enzymes"/>
    <property type="match status" value="1"/>
</dbReference>
<protein>
    <recommendedName>
        <fullName evidence="2">Tyr recombinase domain-containing protein</fullName>
    </recommendedName>
</protein>
<dbReference type="GO" id="GO:0006310">
    <property type="term" value="P:DNA recombination"/>
    <property type="evidence" value="ECO:0007669"/>
    <property type="project" value="UniProtKB-KW"/>
</dbReference>
<dbReference type="PANTHER" id="PTHR30349:SF64">
    <property type="entry name" value="PROPHAGE INTEGRASE INTD-RELATED"/>
    <property type="match status" value="1"/>
</dbReference>
<dbReference type="InterPro" id="IPR050090">
    <property type="entry name" value="Tyrosine_recombinase_XerCD"/>
</dbReference>
<dbReference type="EMBL" id="BMLZ01000045">
    <property type="protein sequence ID" value="GGP30969.1"/>
    <property type="molecule type" value="Genomic_DNA"/>
</dbReference>
<reference evidence="5" key="1">
    <citation type="journal article" date="2014" name="Int. J. Syst. Evol. Microbiol.">
        <title>Complete genome of a new Firmicutes species belonging to the dominant human colonic microbiota ('Ruminococcus bicirculans') reveals two chromosomes and a selective capacity to utilize plant glucans.</title>
        <authorList>
            <consortium name="NISC Comparative Sequencing Program"/>
            <person name="Wegmann U."/>
            <person name="Louis P."/>
            <person name="Goesmann A."/>
            <person name="Henrissat B."/>
            <person name="Duncan S.H."/>
            <person name="Flint H.J."/>
        </authorList>
    </citation>
    <scope>NUCLEOTIDE SEQUENCE</scope>
    <source>
        <strain evidence="5">CGMCC 1.8884</strain>
    </source>
</reference>
<reference evidence="4" key="4">
    <citation type="submission" date="2023-08" db="EMBL/GenBank/DDBJ databases">
        <authorList>
            <person name="Sun Q."/>
            <person name="Zhou Y."/>
        </authorList>
    </citation>
    <scope>NUCLEOTIDE SEQUENCE</scope>
    <source>
        <strain evidence="5">CGMCC 1.8884</strain>
        <strain evidence="4">CGMCC 1.8885</strain>
    </source>
</reference>
<comment type="caution">
    <text evidence="4">The sequence shown here is derived from an EMBL/GenBank/DDBJ whole genome shotgun (WGS) entry which is preliminary data.</text>
</comment>
<accession>A0AAV4KA41</accession>
<dbReference type="InterPro" id="IPR013762">
    <property type="entry name" value="Integrase-like_cat_sf"/>
</dbReference>
<evidence type="ECO:0000313" key="6">
    <source>
        <dbReference type="Proteomes" id="UP000630135"/>
    </source>
</evidence>
<name>A0AAV4KA41_9DEIO</name>
<dbReference type="EMBL" id="BMMA01000051">
    <property type="protein sequence ID" value="GGI93349.1"/>
    <property type="molecule type" value="Genomic_DNA"/>
</dbReference>
<dbReference type="PROSITE" id="PS51898">
    <property type="entry name" value="TYR_RECOMBINASE"/>
    <property type="match status" value="1"/>
</dbReference>
<dbReference type="InterPro" id="IPR011010">
    <property type="entry name" value="DNA_brk_join_enz"/>
</dbReference>